<sequence length="145" mass="16115">MVIYAIVATTQVCMASLAAAFAGFKIFRLLHEKKVNFSAKTYELHRQLMRSLCAQAFIHFSLLAIPTVTAFAMIIYSFGNLRVASLTIMPLLSMHSAALGLTTIIVTKPYRNAAKAIVLRPLKRCFNAKRRSNAPVTVFQHTVLN</sequence>
<dbReference type="WBParaSite" id="Pan_g419.t1">
    <property type="protein sequence ID" value="Pan_g419.t1"/>
    <property type="gene ID" value="Pan_g419"/>
</dbReference>
<dbReference type="Pfam" id="PF10318">
    <property type="entry name" value="7TM_GPCR_Srh"/>
    <property type="match status" value="1"/>
</dbReference>
<protein>
    <submittedName>
        <fullName evidence="3">G protein-coupled receptor</fullName>
    </submittedName>
</protein>
<dbReference type="AlphaFoldDB" id="A0A7E4VWW5"/>
<dbReference type="Proteomes" id="UP000492821">
    <property type="component" value="Unassembled WGS sequence"/>
</dbReference>
<reference evidence="3" key="2">
    <citation type="submission" date="2020-10" db="UniProtKB">
        <authorList>
            <consortium name="WormBaseParasite"/>
        </authorList>
    </citation>
    <scope>IDENTIFICATION</scope>
</reference>
<evidence type="ECO:0000256" key="1">
    <source>
        <dbReference type="SAM" id="Phobius"/>
    </source>
</evidence>
<keyword evidence="1" id="KW-0812">Transmembrane</keyword>
<dbReference type="PANTHER" id="PTHR46891">
    <property type="entry name" value="SERPENTINE RECEPTOR, CLASS H-RELATED"/>
    <property type="match status" value="1"/>
</dbReference>
<keyword evidence="1" id="KW-0472">Membrane</keyword>
<feature type="transmembrane region" description="Helical" evidence="1">
    <location>
        <begin position="56"/>
        <end position="78"/>
    </location>
</feature>
<proteinExistence type="predicted"/>
<feature type="transmembrane region" description="Helical" evidence="1">
    <location>
        <begin position="6"/>
        <end position="27"/>
    </location>
</feature>
<feature type="transmembrane region" description="Helical" evidence="1">
    <location>
        <begin position="84"/>
        <end position="106"/>
    </location>
</feature>
<evidence type="ECO:0000313" key="2">
    <source>
        <dbReference type="Proteomes" id="UP000492821"/>
    </source>
</evidence>
<dbReference type="InterPro" id="IPR019422">
    <property type="entry name" value="7TM_GPCR_serpentine_rcpt_Srh"/>
</dbReference>
<keyword evidence="1" id="KW-1133">Transmembrane helix</keyword>
<organism evidence="2 3">
    <name type="scientific">Panagrellus redivivus</name>
    <name type="common">Microworm</name>
    <dbReference type="NCBI Taxonomy" id="6233"/>
    <lineage>
        <taxon>Eukaryota</taxon>
        <taxon>Metazoa</taxon>
        <taxon>Ecdysozoa</taxon>
        <taxon>Nematoda</taxon>
        <taxon>Chromadorea</taxon>
        <taxon>Rhabditida</taxon>
        <taxon>Tylenchina</taxon>
        <taxon>Panagrolaimomorpha</taxon>
        <taxon>Panagrolaimoidea</taxon>
        <taxon>Panagrolaimidae</taxon>
        <taxon>Panagrellus</taxon>
    </lineage>
</organism>
<keyword evidence="2" id="KW-1185">Reference proteome</keyword>
<accession>A0A7E4VWW5</accession>
<name>A0A7E4VWW5_PANRE</name>
<evidence type="ECO:0000313" key="3">
    <source>
        <dbReference type="WBParaSite" id="Pan_g419.t1"/>
    </source>
</evidence>
<reference evidence="2" key="1">
    <citation type="journal article" date="2013" name="Genetics">
        <title>The draft genome and transcriptome of Panagrellus redivivus are shaped by the harsh demands of a free-living lifestyle.</title>
        <authorList>
            <person name="Srinivasan J."/>
            <person name="Dillman A.R."/>
            <person name="Macchietto M.G."/>
            <person name="Heikkinen L."/>
            <person name="Lakso M."/>
            <person name="Fracchia K.M."/>
            <person name="Antoshechkin I."/>
            <person name="Mortazavi A."/>
            <person name="Wong G."/>
            <person name="Sternberg P.W."/>
        </authorList>
    </citation>
    <scope>NUCLEOTIDE SEQUENCE [LARGE SCALE GENOMIC DNA]</scope>
    <source>
        <strain evidence="2">MT8872</strain>
    </source>
</reference>